<reference evidence="7" key="2">
    <citation type="submission" date="2020-09" db="EMBL/GenBank/DDBJ databases">
        <authorList>
            <person name="Sun Q."/>
            <person name="Zhou Y."/>
        </authorList>
    </citation>
    <scope>NUCLEOTIDE SEQUENCE</scope>
    <source>
        <strain evidence="7">CGMCC 1.15178</strain>
    </source>
</reference>
<keyword evidence="8" id="KW-1185">Reference proteome</keyword>
<keyword evidence="4 6" id="KW-0732">Signal</keyword>
<comment type="subcellular location">
    <subcellularLocation>
        <location evidence="1">Cell envelope</location>
    </subcellularLocation>
</comment>
<sequence length="467" mass="51312">MKRMANVALATCMTMGLILAGCSDNEQPPTPTPAKNGNETPAVSENNDTKKDPAVKEFANKELALDVFDGGDGTSFWQEMVRKFEDEYPGTKITISSAVGEVFKDKIKAKFLSGNEPDFIVSPFVSTYAGDGVLAELNDVFDGKALGEERTVKEKILPALLDITTPLGDGKVYYAPTGYSIAPMYYNKKLFADKGWTAPKTWDEFFAMGELAKADGKSLYTYQGNYPGYIGQILLPMINSHAGDAAMKKIFNYEQDAWKDPKVKEVLEVIHKLVSPAYLLPGTTGLTHKQAQQAVLDDKALFIQNGTWFENEMKDTIPATFEFGSMGAPVFSGDTPYAQGSNGWFFIPKKAKNLELAKEFLRYIYTDENLKLHAQMTGEVPATVGGLELVKEYLQPSVVEALSIFDTHKITSADGWATLPPTSITTEAAIYNPITSMANGKLTVDQWVDKIEASFAIIRKERDAAAK</sequence>
<feature type="signal peptide" evidence="6">
    <location>
        <begin position="1"/>
        <end position="20"/>
    </location>
</feature>
<dbReference type="NCBIfam" id="TIGR03850">
    <property type="entry name" value="bind_CPR_0540"/>
    <property type="match status" value="1"/>
</dbReference>
<feature type="region of interest" description="Disordered" evidence="5">
    <location>
        <begin position="23"/>
        <end position="52"/>
    </location>
</feature>
<evidence type="ECO:0000256" key="1">
    <source>
        <dbReference type="ARBA" id="ARBA00004196"/>
    </source>
</evidence>
<accession>A0A917DQI2</accession>
<dbReference type="GO" id="GO:0030313">
    <property type="term" value="C:cell envelope"/>
    <property type="evidence" value="ECO:0007669"/>
    <property type="project" value="UniProtKB-SubCell"/>
</dbReference>
<dbReference type="Pfam" id="PF01547">
    <property type="entry name" value="SBP_bac_1"/>
    <property type="match status" value="1"/>
</dbReference>
<reference evidence="7" key="1">
    <citation type="journal article" date="2014" name="Int. J. Syst. Evol. Microbiol.">
        <title>Complete genome sequence of Corynebacterium casei LMG S-19264T (=DSM 44701T), isolated from a smear-ripened cheese.</title>
        <authorList>
            <consortium name="US DOE Joint Genome Institute (JGI-PGF)"/>
            <person name="Walter F."/>
            <person name="Albersmeier A."/>
            <person name="Kalinowski J."/>
            <person name="Ruckert C."/>
        </authorList>
    </citation>
    <scope>NUCLEOTIDE SEQUENCE</scope>
    <source>
        <strain evidence="7">CGMCC 1.15178</strain>
    </source>
</reference>
<evidence type="ECO:0000256" key="5">
    <source>
        <dbReference type="SAM" id="MobiDB-lite"/>
    </source>
</evidence>
<dbReference type="InterPro" id="IPR050490">
    <property type="entry name" value="Bact_solute-bd_prot1"/>
</dbReference>
<proteinExistence type="inferred from homology"/>
<dbReference type="SUPFAM" id="SSF53850">
    <property type="entry name" value="Periplasmic binding protein-like II"/>
    <property type="match status" value="1"/>
</dbReference>
<dbReference type="InterPro" id="IPR022387">
    <property type="entry name" value="Bind_CPR0540"/>
</dbReference>
<dbReference type="PANTHER" id="PTHR43649:SF31">
    <property type="entry name" value="SN-GLYCEROL-3-PHOSPHATE-BINDING PERIPLASMIC PROTEIN UGPB"/>
    <property type="match status" value="1"/>
</dbReference>
<feature type="compositionally biased region" description="Polar residues" evidence="5">
    <location>
        <begin position="33"/>
        <end position="46"/>
    </location>
</feature>
<evidence type="ECO:0000313" key="7">
    <source>
        <dbReference type="EMBL" id="GGD60117.1"/>
    </source>
</evidence>
<dbReference type="PANTHER" id="PTHR43649">
    <property type="entry name" value="ARABINOSE-BINDING PROTEIN-RELATED"/>
    <property type="match status" value="1"/>
</dbReference>
<keyword evidence="7" id="KW-0449">Lipoprotein</keyword>
<gene>
    <name evidence="7" type="ORF">GCM10010911_17500</name>
</gene>
<dbReference type="AlphaFoldDB" id="A0A917DQI2"/>
<dbReference type="Proteomes" id="UP000612456">
    <property type="component" value="Unassembled WGS sequence"/>
</dbReference>
<evidence type="ECO:0000256" key="2">
    <source>
        <dbReference type="ARBA" id="ARBA00008520"/>
    </source>
</evidence>
<feature type="chain" id="PRO_5038888242" evidence="6">
    <location>
        <begin position="21"/>
        <end position="467"/>
    </location>
</feature>
<dbReference type="PROSITE" id="PS51257">
    <property type="entry name" value="PROKAR_LIPOPROTEIN"/>
    <property type="match status" value="1"/>
</dbReference>
<protein>
    <submittedName>
        <fullName evidence="7">Lipoprotein</fullName>
    </submittedName>
</protein>
<evidence type="ECO:0000256" key="6">
    <source>
        <dbReference type="SAM" id="SignalP"/>
    </source>
</evidence>
<comment type="caution">
    <text evidence="7">The sequence shown here is derived from an EMBL/GenBank/DDBJ whole genome shotgun (WGS) entry which is preliminary data.</text>
</comment>
<organism evidence="7 8">
    <name type="scientific">Paenibacillus nasutitermitis</name>
    <dbReference type="NCBI Taxonomy" id="1652958"/>
    <lineage>
        <taxon>Bacteria</taxon>
        <taxon>Bacillati</taxon>
        <taxon>Bacillota</taxon>
        <taxon>Bacilli</taxon>
        <taxon>Bacillales</taxon>
        <taxon>Paenibacillaceae</taxon>
        <taxon>Paenibacillus</taxon>
    </lineage>
</organism>
<name>A0A917DQI2_9BACL</name>
<evidence type="ECO:0000256" key="3">
    <source>
        <dbReference type="ARBA" id="ARBA00022448"/>
    </source>
</evidence>
<evidence type="ECO:0000313" key="8">
    <source>
        <dbReference type="Proteomes" id="UP000612456"/>
    </source>
</evidence>
<dbReference type="Gene3D" id="3.40.190.10">
    <property type="entry name" value="Periplasmic binding protein-like II"/>
    <property type="match status" value="1"/>
</dbReference>
<dbReference type="EMBL" id="BMHP01000001">
    <property type="protein sequence ID" value="GGD60117.1"/>
    <property type="molecule type" value="Genomic_DNA"/>
</dbReference>
<comment type="similarity">
    <text evidence="2">Belongs to the bacterial solute-binding protein 1 family.</text>
</comment>
<dbReference type="RefSeq" id="WP_188991001.1">
    <property type="nucleotide sequence ID" value="NZ_BMHP01000001.1"/>
</dbReference>
<evidence type="ECO:0000256" key="4">
    <source>
        <dbReference type="ARBA" id="ARBA00022729"/>
    </source>
</evidence>
<keyword evidence="3" id="KW-0813">Transport</keyword>
<dbReference type="InterPro" id="IPR006059">
    <property type="entry name" value="SBP"/>
</dbReference>